<dbReference type="EMBL" id="VSWC01000040">
    <property type="protein sequence ID" value="KAA1105543.1"/>
    <property type="molecule type" value="Genomic_DNA"/>
</dbReference>
<dbReference type="Proteomes" id="UP000324748">
    <property type="component" value="Unassembled WGS sequence"/>
</dbReference>
<dbReference type="Proteomes" id="UP000325313">
    <property type="component" value="Unassembled WGS sequence"/>
</dbReference>
<evidence type="ECO:0000313" key="3">
    <source>
        <dbReference type="EMBL" id="KAA1127750.1"/>
    </source>
</evidence>
<dbReference type="AlphaFoldDB" id="A0A5B0PXA6"/>
<comment type="caution">
    <text evidence="2">The sequence shown here is derived from an EMBL/GenBank/DDBJ whole genome shotgun (WGS) entry which is preliminary data.</text>
</comment>
<dbReference type="EMBL" id="VDEP01000151">
    <property type="protein sequence ID" value="KAA1127750.1"/>
    <property type="molecule type" value="Genomic_DNA"/>
</dbReference>
<name>A0A5B0PXA6_PUCGR</name>
<sequence>MSLSNNNPTVPLSLRTIPTDHRSKKSTQPREAGEAQQKAFDDSGIRTHARRPPDYRQDVPGTSLRRRLRPLGHVAMTS</sequence>
<feature type="compositionally biased region" description="Basic and acidic residues" evidence="1">
    <location>
        <begin position="39"/>
        <end position="57"/>
    </location>
</feature>
<reference evidence="4 5" key="1">
    <citation type="submission" date="2019-05" db="EMBL/GenBank/DDBJ databases">
        <title>Emergence of the Ug99 lineage of the wheat stem rust pathogen through somatic hybridization.</title>
        <authorList>
            <person name="Li F."/>
            <person name="Upadhyaya N.M."/>
            <person name="Sperschneider J."/>
            <person name="Matny O."/>
            <person name="Nguyen-Phuc H."/>
            <person name="Mago R."/>
            <person name="Raley C."/>
            <person name="Miller M.E."/>
            <person name="Silverstein K.A.T."/>
            <person name="Henningsen E."/>
            <person name="Hirsch C.D."/>
            <person name="Visser B."/>
            <person name="Pretorius Z.A."/>
            <person name="Steffenson B.J."/>
            <person name="Schwessinger B."/>
            <person name="Dodds P.N."/>
            <person name="Figueroa M."/>
        </authorList>
    </citation>
    <scope>NUCLEOTIDE SEQUENCE [LARGE SCALE GENOMIC DNA]</scope>
    <source>
        <strain evidence="2">21-0</strain>
        <strain evidence="3 5">Ug99</strain>
    </source>
</reference>
<feature type="compositionally biased region" description="Polar residues" evidence="1">
    <location>
        <begin position="1"/>
        <end position="10"/>
    </location>
</feature>
<gene>
    <name evidence="2" type="ORF">PGT21_011414</name>
    <name evidence="3" type="ORF">PGTUg99_001818</name>
</gene>
<evidence type="ECO:0000313" key="4">
    <source>
        <dbReference type="Proteomes" id="UP000324748"/>
    </source>
</evidence>
<evidence type="ECO:0000256" key="1">
    <source>
        <dbReference type="SAM" id="MobiDB-lite"/>
    </source>
</evidence>
<evidence type="ECO:0000313" key="2">
    <source>
        <dbReference type="EMBL" id="KAA1105543.1"/>
    </source>
</evidence>
<evidence type="ECO:0000313" key="5">
    <source>
        <dbReference type="Proteomes" id="UP000325313"/>
    </source>
</evidence>
<protein>
    <submittedName>
        <fullName evidence="2">Uncharacterized protein</fullName>
    </submittedName>
</protein>
<accession>A0A5B0PXA6</accession>
<keyword evidence="4" id="KW-1185">Reference proteome</keyword>
<organism evidence="2 4">
    <name type="scientific">Puccinia graminis f. sp. tritici</name>
    <dbReference type="NCBI Taxonomy" id="56615"/>
    <lineage>
        <taxon>Eukaryota</taxon>
        <taxon>Fungi</taxon>
        <taxon>Dikarya</taxon>
        <taxon>Basidiomycota</taxon>
        <taxon>Pucciniomycotina</taxon>
        <taxon>Pucciniomycetes</taxon>
        <taxon>Pucciniales</taxon>
        <taxon>Pucciniaceae</taxon>
        <taxon>Puccinia</taxon>
    </lineage>
</organism>
<feature type="region of interest" description="Disordered" evidence="1">
    <location>
        <begin position="1"/>
        <end position="78"/>
    </location>
</feature>
<proteinExistence type="predicted"/>